<dbReference type="PANTHER" id="PTHR46743:SF2">
    <property type="entry name" value="TEICHOIC ACIDS EXPORT ATP-BINDING PROTEIN TAGH"/>
    <property type="match status" value="1"/>
</dbReference>
<evidence type="ECO:0000313" key="2">
    <source>
        <dbReference type="Proteomes" id="UP000230093"/>
    </source>
</evidence>
<protein>
    <submittedName>
        <fullName evidence="1">ABC transporter ATP-binding protein</fullName>
    </submittedName>
</protein>
<organism evidence="1 2">
    <name type="scientific">Candidatus Beckwithbacteria bacterium CG10_big_fil_rev_8_21_14_0_10_34_10</name>
    <dbReference type="NCBI Taxonomy" id="1974495"/>
    <lineage>
        <taxon>Bacteria</taxon>
        <taxon>Candidatus Beckwithiibacteriota</taxon>
    </lineage>
</organism>
<accession>A0A2H0W962</accession>
<proteinExistence type="predicted"/>
<feature type="non-terminal residue" evidence="1">
    <location>
        <position position="1"/>
    </location>
</feature>
<dbReference type="AlphaFoldDB" id="A0A2H0W962"/>
<dbReference type="Proteomes" id="UP000230093">
    <property type="component" value="Unassembled WGS sequence"/>
</dbReference>
<dbReference type="InterPro" id="IPR027417">
    <property type="entry name" value="P-loop_NTPase"/>
</dbReference>
<dbReference type="PANTHER" id="PTHR46743">
    <property type="entry name" value="TEICHOIC ACIDS EXPORT ATP-BINDING PROTEIN TAGH"/>
    <property type="match status" value="1"/>
</dbReference>
<dbReference type="EMBL" id="PEZT01000016">
    <property type="protein sequence ID" value="PIS09214.1"/>
    <property type="molecule type" value="Genomic_DNA"/>
</dbReference>
<name>A0A2H0W962_9BACT</name>
<dbReference type="Gene3D" id="3.40.50.300">
    <property type="entry name" value="P-loop containing nucleotide triphosphate hydrolases"/>
    <property type="match status" value="1"/>
</dbReference>
<dbReference type="GO" id="GO:0005524">
    <property type="term" value="F:ATP binding"/>
    <property type="evidence" value="ECO:0007669"/>
    <property type="project" value="UniProtKB-KW"/>
</dbReference>
<evidence type="ECO:0000313" key="1">
    <source>
        <dbReference type="EMBL" id="PIS09214.1"/>
    </source>
</evidence>
<gene>
    <name evidence="1" type="ORF">COT75_03055</name>
</gene>
<dbReference type="SUPFAM" id="SSF52540">
    <property type="entry name" value="P-loop containing nucleoside triphosphate hydrolases"/>
    <property type="match status" value="1"/>
</dbReference>
<dbReference type="InterPro" id="IPR050683">
    <property type="entry name" value="Bact_Polysacc_Export_ATP-bd"/>
</dbReference>
<comment type="caution">
    <text evidence="1">The sequence shown here is derived from an EMBL/GenBank/DDBJ whole genome shotgun (WGS) entry which is preliminary data.</text>
</comment>
<sequence>IVGFADIGDSLDTPVKNFSSGMYVRLGFSIAVHCLPDILLVDEVLSVGDASFQRKSIEKMRQIAKSDRVIIFVSHDVKKILSFTKRAIFLQNGQIKAIGDPTKVVAAYLKIEEGK</sequence>
<keyword evidence="1" id="KW-0067">ATP-binding</keyword>
<reference evidence="2" key="1">
    <citation type="submission" date="2017-09" db="EMBL/GenBank/DDBJ databases">
        <title>Depth-based differentiation of microbial function through sediment-hosted aquifers and enrichment of novel symbionts in the deep terrestrial subsurface.</title>
        <authorList>
            <person name="Probst A.J."/>
            <person name="Ladd B."/>
            <person name="Jarett J.K."/>
            <person name="Geller-Mcgrath D.E."/>
            <person name="Sieber C.M.K."/>
            <person name="Emerson J.B."/>
            <person name="Anantharaman K."/>
            <person name="Thomas B.C."/>
            <person name="Malmstrom R."/>
            <person name="Stieglmeier M."/>
            <person name="Klingl A."/>
            <person name="Woyke T."/>
            <person name="Ryan C.M."/>
            <person name="Banfield J.F."/>
        </authorList>
    </citation>
    <scope>NUCLEOTIDE SEQUENCE [LARGE SCALE GENOMIC DNA]</scope>
</reference>
<keyword evidence="1" id="KW-0547">Nucleotide-binding</keyword>